<organism evidence="2 3">
    <name type="scientific">Cebus imitator</name>
    <name type="common">Panamanian white-faced capuchin</name>
    <name type="synonym">Cebus capucinus imitator</name>
    <dbReference type="NCBI Taxonomy" id="2715852"/>
    <lineage>
        <taxon>Eukaryota</taxon>
        <taxon>Metazoa</taxon>
        <taxon>Chordata</taxon>
        <taxon>Craniata</taxon>
        <taxon>Vertebrata</taxon>
        <taxon>Euteleostomi</taxon>
        <taxon>Mammalia</taxon>
        <taxon>Eutheria</taxon>
        <taxon>Euarchontoglires</taxon>
        <taxon>Primates</taxon>
        <taxon>Haplorrhini</taxon>
        <taxon>Platyrrhini</taxon>
        <taxon>Cebidae</taxon>
        <taxon>Cebinae</taxon>
        <taxon>Cebus</taxon>
    </lineage>
</organism>
<feature type="region of interest" description="Disordered" evidence="1">
    <location>
        <begin position="1"/>
        <end position="38"/>
    </location>
</feature>
<dbReference type="GeneTree" id="ENSGT01150000288707"/>
<dbReference type="AlphaFoldDB" id="A0A2K5QH11"/>
<keyword evidence="3" id="KW-1185">Reference proteome</keyword>
<accession>A0A2K5QH11</accession>
<evidence type="ECO:0000313" key="2">
    <source>
        <dbReference type="Ensembl" id="ENSCCAP00000015155.1"/>
    </source>
</evidence>
<reference evidence="2" key="2">
    <citation type="submission" date="2025-09" db="UniProtKB">
        <authorList>
            <consortium name="Ensembl"/>
        </authorList>
    </citation>
    <scope>IDENTIFICATION</scope>
</reference>
<protein>
    <submittedName>
        <fullName evidence="2">Uncharacterized protein</fullName>
    </submittedName>
</protein>
<evidence type="ECO:0000256" key="1">
    <source>
        <dbReference type="SAM" id="MobiDB-lite"/>
    </source>
</evidence>
<reference evidence="2" key="1">
    <citation type="submission" date="2025-08" db="UniProtKB">
        <authorList>
            <consortium name="Ensembl"/>
        </authorList>
    </citation>
    <scope>IDENTIFICATION</scope>
</reference>
<dbReference type="Ensembl" id="ENSCCAT00000032599.1">
    <property type="protein sequence ID" value="ENSCCAP00000015155.1"/>
    <property type="gene ID" value="ENSCCAG00000025376.1"/>
</dbReference>
<proteinExistence type="predicted"/>
<evidence type="ECO:0000313" key="3">
    <source>
        <dbReference type="Proteomes" id="UP000233040"/>
    </source>
</evidence>
<sequence length="38" mass="4641">MGRVMKRTGTPRPFRIEDPNQQPTWHDQPDTESVFWLW</sequence>
<name>A0A2K5QH11_CEBIM</name>
<dbReference type="Proteomes" id="UP000233040">
    <property type="component" value="Unassembled WGS sequence"/>
</dbReference>